<proteinExistence type="predicted"/>
<feature type="region of interest" description="Disordered" evidence="1">
    <location>
        <begin position="179"/>
        <end position="252"/>
    </location>
</feature>
<evidence type="ECO:0000313" key="4">
    <source>
        <dbReference type="Proteomes" id="UP001221413"/>
    </source>
</evidence>
<dbReference type="Pfam" id="PF10544">
    <property type="entry name" value="T5orf172"/>
    <property type="match status" value="1"/>
</dbReference>
<feature type="compositionally biased region" description="Low complexity" evidence="1">
    <location>
        <begin position="45"/>
        <end position="56"/>
    </location>
</feature>
<dbReference type="PANTHER" id="PTHR28094:SF2">
    <property type="entry name" value="BACTERIOPHAGE T5 ORF172 DNA-BINDING DOMAIN-CONTAINING PROTEIN"/>
    <property type="match status" value="1"/>
</dbReference>
<gene>
    <name evidence="3" type="ORF">Dda_0132</name>
</gene>
<feature type="region of interest" description="Disordered" evidence="1">
    <location>
        <begin position="45"/>
        <end position="65"/>
    </location>
</feature>
<feature type="compositionally biased region" description="Acidic residues" evidence="1">
    <location>
        <begin position="355"/>
        <end position="366"/>
    </location>
</feature>
<feature type="compositionally biased region" description="Low complexity" evidence="1">
    <location>
        <begin position="198"/>
        <end position="218"/>
    </location>
</feature>
<evidence type="ECO:0000256" key="1">
    <source>
        <dbReference type="SAM" id="MobiDB-lite"/>
    </source>
</evidence>
<feature type="compositionally biased region" description="Polar residues" evidence="1">
    <location>
        <begin position="294"/>
        <end position="310"/>
    </location>
</feature>
<reference evidence="3" key="1">
    <citation type="submission" date="2023-01" db="EMBL/GenBank/DDBJ databases">
        <title>The chitinases involved in constricting ring structure development in the nematode-trapping fungus Drechslerella dactyloides.</title>
        <authorList>
            <person name="Wang R."/>
            <person name="Zhang L."/>
            <person name="Tang P."/>
            <person name="Li S."/>
            <person name="Liang L."/>
        </authorList>
    </citation>
    <scope>NUCLEOTIDE SEQUENCE</scope>
    <source>
        <strain evidence="3">YMF1.00031</strain>
    </source>
</reference>
<sequence>MPYVSSTPEVLAARLIGRADSRNPATTCRGISISTGKPCRRSIAAKAPKGYKAPPVKEGEEEEGSNPAEEFFCFQHKDQAKDTVVLHRSESQRLRRLQGRTSLDTLVEVMLGPDAEDGGSAGGAAIGPDQAEVIIRRETLLNNDEVMVVRQNTVVKKDAKIVKDAVRRGGGKKAVWDALHGQQQQQQPLSYENTSQVPLSAFPVPPSASARPSGAAQAHGMGYANGTARPPNNQFMPPPPRPPAATVSRPKKRPSVLAQIFCCIEAEEEDYTTPPRPQQPQMQNARPRPPMQQSTAPYPSNFKQYNQAPPSAQRPPLDTSSAMKHQSQVQPVYPHNIHEHSGWDRPLQSGAEPDLSSESDSDYENDTETVVVPDVQLISPTLPSHLSAKTRALITTEMNKPISQKDMPGYIYIFLLKDDISAPPPASTTLAPTTATKRRNNSYTKTDPASAALFRAVEDDDDDDDDAGRPVSPGGACSVKPEKRVLLKIGRAQNVQRRLHQWSQQCGYNLQLLRFYPHVPIVDPASPMTSNPGAAGGRKDSAAEISSTPGQKVAFAHRVERLIHLELRDEYYNKPHVCGKCQRVHKEWFAVPGNREGVRRVDEVIKRWCKWADGVEGAVKSREQGHGSGLWHRRGESWSSAFGGAGEPEKDDRRATGGVRGVERPVWREGYQEQVVIGEADEGQQTRMERMGTFGFL</sequence>
<organism evidence="3 4">
    <name type="scientific">Drechslerella dactyloides</name>
    <name type="common">Nematode-trapping fungus</name>
    <name type="synonym">Arthrobotrys dactyloides</name>
    <dbReference type="NCBI Taxonomy" id="74499"/>
    <lineage>
        <taxon>Eukaryota</taxon>
        <taxon>Fungi</taxon>
        <taxon>Dikarya</taxon>
        <taxon>Ascomycota</taxon>
        <taxon>Pezizomycotina</taxon>
        <taxon>Orbiliomycetes</taxon>
        <taxon>Orbiliales</taxon>
        <taxon>Orbiliaceae</taxon>
        <taxon>Drechslerella</taxon>
    </lineage>
</organism>
<feature type="region of interest" description="Disordered" evidence="1">
    <location>
        <begin position="268"/>
        <end position="366"/>
    </location>
</feature>
<dbReference type="Proteomes" id="UP001221413">
    <property type="component" value="Unassembled WGS sequence"/>
</dbReference>
<feature type="compositionally biased region" description="Polar residues" evidence="1">
    <location>
        <begin position="318"/>
        <end position="330"/>
    </location>
</feature>
<name>A0AAD6NNY9_DREDA</name>
<comment type="caution">
    <text evidence="3">The sequence shown here is derived from an EMBL/GenBank/DDBJ whole genome shotgun (WGS) entry which is preliminary data.</text>
</comment>
<evidence type="ECO:0000313" key="3">
    <source>
        <dbReference type="EMBL" id="KAJ6263993.1"/>
    </source>
</evidence>
<accession>A0AAD6NNY9</accession>
<feature type="compositionally biased region" description="Basic and acidic residues" evidence="1">
    <location>
        <begin position="647"/>
        <end position="659"/>
    </location>
</feature>
<evidence type="ECO:0000259" key="2">
    <source>
        <dbReference type="SMART" id="SM00974"/>
    </source>
</evidence>
<keyword evidence="4" id="KW-1185">Reference proteome</keyword>
<dbReference type="EMBL" id="JAQGDS010000001">
    <property type="protein sequence ID" value="KAJ6263993.1"/>
    <property type="molecule type" value="Genomic_DNA"/>
</dbReference>
<feature type="region of interest" description="Disordered" evidence="1">
    <location>
        <begin position="623"/>
        <end position="659"/>
    </location>
</feature>
<dbReference type="AlphaFoldDB" id="A0AAD6NNY9"/>
<protein>
    <recommendedName>
        <fullName evidence="2">Bacteriophage T5 Orf172 DNA-binding domain-containing protein</fullName>
    </recommendedName>
</protein>
<dbReference type="InterPro" id="IPR053006">
    <property type="entry name" value="Meiosis_regulatory"/>
</dbReference>
<feature type="region of interest" description="Disordered" evidence="1">
    <location>
        <begin position="423"/>
        <end position="451"/>
    </location>
</feature>
<dbReference type="SMART" id="SM00974">
    <property type="entry name" value="T5orf172"/>
    <property type="match status" value="1"/>
</dbReference>
<feature type="compositionally biased region" description="Polar residues" evidence="1">
    <location>
        <begin position="188"/>
        <end position="197"/>
    </location>
</feature>
<feature type="domain" description="Bacteriophage T5 Orf172 DNA-binding" evidence="2">
    <location>
        <begin position="481"/>
        <end position="608"/>
    </location>
</feature>
<dbReference type="InterPro" id="IPR018306">
    <property type="entry name" value="Phage_T5_Orf172_DNA-bd"/>
</dbReference>
<dbReference type="PANTHER" id="PTHR28094">
    <property type="entry name" value="MEIOTICALLY UP-REGULATED GENE 113 PROTEIN"/>
    <property type="match status" value="1"/>
</dbReference>